<evidence type="ECO:0000313" key="3">
    <source>
        <dbReference type="Proteomes" id="UP001589867"/>
    </source>
</evidence>
<evidence type="ECO:0000313" key="2">
    <source>
        <dbReference type="EMBL" id="MFC0531430.1"/>
    </source>
</evidence>
<protein>
    <submittedName>
        <fullName evidence="2">Tripartite tricarboxylate transporter substrate binding protein</fullName>
    </submittedName>
</protein>
<accession>A0ABV6M9N2</accession>
<proteinExistence type="inferred from homology"/>
<keyword evidence="3" id="KW-1185">Reference proteome</keyword>
<sequence>MAIGALLATSACAGDRGGASNGDGSAFPTKQIRFVVHAPAGGGSDTTSRALTAELEKILGQDIIVENRTGGGGSTALQYVAGQNPDGYTLGYMPVELGMLPHRGADVDPAKYDLLGQLVNIPGAVAVPKDSPYQTMADLIEASKSKAVPIAITGAGGVWDMATTALNKAAQSGLRGVPFDGDAPAVAAVSGKQTEAVMAGVPTVLPAAKDGNLRALMVLSDERLAELPDVPTAKELGYDLPFGGWGGVGAPAGLPDDVRRTLEEAIAEARASEGFTSTIARINSTVVNRNGAEFEEFVKSQSELFGQYL</sequence>
<dbReference type="EMBL" id="JBHLUH010000060">
    <property type="protein sequence ID" value="MFC0531430.1"/>
    <property type="molecule type" value="Genomic_DNA"/>
</dbReference>
<dbReference type="SUPFAM" id="SSF53850">
    <property type="entry name" value="Periplasmic binding protein-like II"/>
    <property type="match status" value="1"/>
</dbReference>
<evidence type="ECO:0000256" key="1">
    <source>
        <dbReference type="ARBA" id="ARBA00006987"/>
    </source>
</evidence>
<dbReference type="RefSeq" id="WP_377255840.1">
    <property type="nucleotide sequence ID" value="NZ_JBHLUH010000060.1"/>
</dbReference>
<organism evidence="2 3">
    <name type="scientific">Phytohabitans kaempferiae</name>
    <dbReference type="NCBI Taxonomy" id="1620943"/>
    <lineage>
        <taxon>Bacteria</taxon>
        <taxon>Bacillati</taxon>
        <taxon>Actinomycetota</taxon>
        <taxon>Actinomycetes</taxon>
        <taxon>Micromonosporales</taxon>
        <taxon>Micromonosporaceae</taxon>
    </lineage>
</organism>
<dbReference type="PANTHER" id="PTHR42928:SF5">
    <property type="entry name" value="BLR1237 PROTEIN"/>
    <property type="match status" value="1"/>
</dbReference>
<reference evidence="2 3" key="1">
    <citation type="submission" date="2024-09" db="EMBL/GenBank/DDBJ databases">
        <authorList>
            <person name="Sun Q."/>
            <person name="Mori K."/>
        </authorList>
    </citation>
    <scope>NUCLEOTIDE SEQUENCE [LARGE SCALE GENOMIC DNA]</scope>
    <source>
        <strain evidence="2 3">TBRC 3947</strain>
    </source>
</reference>
<dbReference type="InterPro" id="IPR005064">
    <property type="entry name" value="BUG"/>
</dbReference>
<dbReference type="InterPro" id="IPR042100">
    <property type="entry name" value="Bug_dom1"/>
</dbReference>
<dbReference type="PANTHER" id="PTHR42928">
    <property type="entry name" value="TRICARBOXYLATE-BINDING PROTEIN"/>
    <property type="match status" value="1"/>
</dbReference>
<dbReference type="PIRSF" id="PIRSF017082">
    <property type="entry name" value="YflP"/>
    <property type="match status" value="1"/>
</dbReference>
<dbReference type="Gene3D" id="3.40.190.150">
    <property type="entry name" value="Bordetella uptake gene, domain 1"/>
    <property type="match status" value="1"/>
</dbReference>
<dbReference type="CDD" id="cd07012">
    <property type="entry name" value="PBP2_Bug_TTT"/>
    <property type="match status" value="1"/>
</dbReference>
<dbReference type="Proteomes" id="UP001589867">
    <property type="component" value="Unassembled WGS sequence"/>
</dbReference>
<comment type="caution">
    <text evidence="2">The sequence shown here is derived from an EMBL/GenBank/DDBJ whole genome shotgun (WGS) entry which is preliminary data.</text>
</comment>
<dbReference type="Pfam" id="PF03401">
    <property type="entry name" value="TctC"/>
    <property type="match status" value="1"/>
</dbReference>
<name>A0ABV6M9N2_9ACTN</name>
<comment type="similarity">
    <text evidence="1">Belongs to the UPF0065 (bug) family.</text>
</comment>
<gene>
    <name evidence="2" type="ORF">ACFFIA_27680</name>
</gene>
<dbReference type="Gene3D" id="3.40.190.10">
    <property type="entry name" value="Periplasmic binding protein-like II"/>
    <property type="match status" value="1"/>
</dbReference>